<dbReference type="SUPFAM" id="SSF52540">
    <property type="entry name" value="P-loop containing nucleoside triphosphate hydrolases"/>
    <property type="match status" value="1"/>
</dbReference>
<keyword evidence="1" id="KW-0067">ATP-binding</keyword>
<protein>
    <submittedName>
        <fullName evidence="3">ATPase, AAA family</fullName>
    </submittedName>
</protein>
<dbReference type="PANTHER" id="PTHR23074:SF72">
    <property type="entry name" value="VACUOLAR PROTEIN SORTING-ASSOCIATED PROTEIN 4B"/>
    <property type="match status" value="1"/>
</dbReference>
<keyword evidence="1" id="KW-0547">Nucleotide-binding</keyword>
<accession>A0A0C2H1Z1</accession>
<keyword evidence="4" id="KW-1185">Reference proteome</keyword>
<evidence type="ECO:0000313" key="4">
    <source>
        <dbReference type="Proteomes" id="UP000054047"/>
    </source>
</evidence>
<dbReference type="GO" id="GO:0016887">
    <property type="term" value="F:ATP hydrolysis activity"/>
    <property type="evidence" value="ECO:0007669"/>
    <property type="project" value="InterPro"/>
</dbReference>
<dbReference type="InterPro" id="IPR003593">
    <property type="entry name" value="AAA+_ATPase"/>
</dbReference>
<proteinExistence type="inferred from homology"/>
<dbReference type="EMBL" id="KN726573">
    <property type="protein sequence ID" value="KIH67780.1"/>
    <property type="molecule type" value="Genomic_DNA"/>
</dbReference>
<dbReference type="GO" id="GO:0007033">
    <property type="term" value="P:vacuole organization"/>
    <property type="evidence" value="ECO:0007669"/>
    <property type="project" value="TreeGrafter"/>
</dbReference>
<dbReference type="InterPro" id="IPR027417">
    <property type="entry name" value="P-loop_NTPase"/>
</dbReference>
<dbReference type="Proteomes" id="UP000054047">
    <property type="component" value="Unassembled WGS sequence"/>
</dbReference>
<name>A0A0C2H1Z1_9BILA</name>
<dbReference type="Pfam" id="PF00004">
    <property type="entry name" value="AAA"/>
    <property type="match status" value="1"/>
</dbReference>
<dbReference type="GO" id="GO:0005524">
    <property type="term" value="F:ATP binding"/>
    <property type="evidence" value="ECO:0007669"/>
    <property type="project" value="UniProtKB-KW"/>
</dbReference>
<dbReference type="OrthoDB" id="5334845at2759"/>
<dbReference type="InterPro" id="IPR003959">
    <property type="entry name" value="ATPase_AAA_core"/>
</dbReference>
<dbReference type="SMART" id="SM00382">
    <property type="entry name" value="AAA"/>
    <property type="match status" value="1"/>
</dbReference>
<sequence>MSPSLESNNSSHKKDEELDNFAASRRQAIESTILSNVEELPKFSDIAGLTEAKSALFEALVDPIQYPEWFESSDLKPWKAVLLYGPPGTGEFSTCIEMFSANLISTLSVSSSDLISTWSGQSEKLIRELFDHAIAQEKTAVIFIDEVDSLCRTRCASEDDANRRVKTELLVQLQRLHSTSNTVLVCATNCPWDLDPAFIRRFEKKIYIGLPDFDARLFMLNQRLLISTP</sequence>
<evidence type="ECO:0000256" key="1">
    <source>
        <dbReference type="RuleBase" id="RU003651"/>
    </source>
</evidence>
<dbReference type="InterPro" id="IPR003960">
    <property type="entry name" value="ATPase_AAA_CS"/>
</dbReference>
<comment type="similarity">
    <text evidence="1">Belongs to the AAA ATPase family.</text>
</comment>
<dbReference type="AlphaFoldDB" id="A0A0C2H1Z1"/>
<dbReference type="Gene3D" id="1.10.8.60">
    <property type="match status" value="1"/>
</dbReference>
<dbReference type="GO" id="GO:0016197">
    <property type="term" value="P:endosomal transport"/>
    <property type="evidence" value="ECO:0007669"/>
    <property type="project" value="TreeGrafter"/>
</dbReference>
<gene>
    <name evidence="3" type="ORF">ANCDUO_01885</name>
</gene>
<evidence type="ECO:0000313" key="3">
    <source>
        <dbReference type="EMBL" id="KIH67780.1"/>
    </source>
</evidence>
<evidence type="ECO:0000259" key="2">
    <source>
        <dbReference type="SMART" id="SM00382"/>
    </source>
</evidence>
<dbReference type="InterPro" id="IPR050304">
    <property type="entry name" value="MT-severing_AAA_ATPase"/>
</dbReference>
<reference evidence="3 4" key="1">
    <citation type="submission" date="2013-12" db="EMBL/GenBank/DDBJ databases">
        <title>Draft genome of the parsitic nematode Ancylostoma duodenale.</title>
        <authorList>
            <person name="Mitreva M."/>
        </authorList>
    </citation>
    <scope>NUCLEOTIDE SEQUENCE [LARGE SCALE GENOMIC DNA]</scope>
    <source>
        <strain evidence="3 4">Zhejiang</strain>
    </source>
</reference>
<dbReference type="Gene3D" id="3.40.50.300">
    <property type="entry name" value="P-loop containing nucleotide triphosphate hydrolases"/>
    <property type="match status" value="1"/>
</dbReference>
<dbReference type="PANTHER" id="PTHR23074">
    <property type="entry name" value="AAA DOMAIN-CONTAINING"/>
    <property type="match status" value="1"/>
</dbReference>
<dbReference type="PROSITE" id="PS00674">
    <property type="entry name" value="AAA"/>
    <property type="match status" value="1"/>
</dbReference>
<organism evidence="3 4">
    <name type="scientific">Ancylostoma duodenale</name>
    <dbReference type="NCBI Taxonomy" id="51022"/>
    <lineage>
        <taxon>Eukaryota</taxon>
        <taxon>Metazoa</taxon>
        <taxon>Ecdysozoa</taxon>
        <taxon>Nematoda</taxon>
        <taxon>Chromadorea</taxon>
        <taxon>Rhabditida</taxon>
        <taxon>Rhabditina</taxon>
        <taxon>Rhabditomorpha</taxon>
        <taxon>Strongyloidea</taxon>
        <taxon>Ancylostomatidae</taxon>
        <taxon>Ancylostomatinae</taxon>
        <taxon>Ancylostoma</taxon>
    </lineage>
</organism>
<feature type="domain" description="AAA+ ATPase" evidence="2">
    <location>
        <begin position="77"/>
        <end position="212"/>
    </location>
</feature>